<feature type="domain" description="AAA+ ATPase" evidence="1">
    <location>
        <begin position="639"/>
        <end position="808"/>
    </location>
</feature>
<dbReference type="InterPro" id="IPR027785">
    <property type="entry name" value="UvrD-like_helicase_C"/>
</dbReference>
<dbReference type="CDD" id="cd18809">
    <property type="entry name" value="SF1_C_RecD"/>
    <property type="match status" value="1"/>
</dbReference>
<comment type="caution">
    <text evidence="2">The sequence shown here is derived from an EMBL/GenBank/DDBJ whole genome shotgun (WGS) entry which is preliminary data.</text>
</comment>
<keyword evidence="2" id="KW-0067">ATP-binding</keyword>
<dbReference type="InterPro" id="IPR003593">
    <property type="entry name" value="AAA+_ATPase"/>
</dbReference>
<sequence length="1264" mass="141098">MREKRMTFVNHISIRVPWHDDQWRGTVCKKPRDNGACVVLPEIAEAKRDEAEICIAGRRFDEIEESMLPPCLKERATFMAPFTLRRNLTHPYKHSDSAAHNDLQTMGLQQPPFSAACIPFKWMRREFADDIAKGWRLDYDLAREPTQPSWLTEGGWVQNGRNQRAMLDGFFSAIKVERSLCFFYAKQTPFSDDPRRVLIGVGRVEQVGKPLQYEREGKLADADTSYVWDVVVRHSIRAEVGDGGFLMPYAELAAAQEQGADVDWSRCLAFSPADRLSEFSYGAEHVTHDGALSSLLECRLALEAAKEVLHRADGVAQALRWIDARISELWKLRGPYPGLGAALSAFGVQHGNFLALHLAEHLNENDDPWPLVDKVMRKPASLPPTLAKLVTGDLTGQWKALKASRLDLLKLLARFALTNEQAARLYVRAERGAAGLEYEDSQLLENPYLIYEGDRFSVPTSDEGKLERVTLETIDRGAYPADVVAQKHPLPDPSRMSGPLDKRRVRALVIGQLEAAALSGGHTMLPEDIVVLGIRNAKLEPPCPASEDVIDAVAEFLPYEVSRVVLKGGKPALQLLRYVAFKKLLSKQISDRVHQGKRFTFQDDWRARLDRLLPELDEADKDEVRAREEKAAALAELAASRFSVLVGPAGAGKTTVLRALCQHEQIAATGVLLLAPTGKARVQLSQKCGHDAQTVAQFLAGCGKRYDSRTGVYKTVSGAPYKGCKTVIVDEASMLTEDMLGALFDAVKTSVDRLILVGDPRQLPPIGAGKPFFDAVTYLTHDKPNVVFPMVRRGYAELTIQRRHKQSGEQDSYPVDLQLANWFSGRPLAPGEDEIWSILEGAGDTTGRVVTHRWDTTEELRTKLLEVLRTELELQSLEDQQTFATSYGGVLGDKTVEFNPGAATKVEAWQVLTPLRNDVLGAKDINRLLHKTFRKDAVAWAGRRSDKRGRITPARGQEGIVYGDKVINVRNHNRKYVTPQEEALEYIANGEIGVVVGEMLSAGAKGNAPWLTKVEFSSQPGFVYNFAPWDFDDERSALLELAYAVTVHKAQGSEFGTTILVLPKKSRLITREMLYTALTRQQRRVVVLHQGDLSELQQLATDENAVIPGRFTNLFEKEDPSMLPAPVEVNGKWMDEKLIHRSRRGTALRSKSEVIIDDALAAHDVVAGYEVPFYSADGLHYRLPDFTIEDQALGRTILWEHCGMLSDEGYRKRWENKLQWYRENGVRLLEEGGGDRATLVVTHDDEKGGIDGQKIDALIEELFG</sequence>
<dbReference type="InterPro" id="IPR027417">
    <property type="entry name" value="P-loop_NTPase"/>
</dbReference>
<reference evidence="3" key="1">
    <citation type="submission" date="2018-06" db="EMBL/GenBank/DDBJ databases">
        <authorList>
            <person name="Feng T."/>
            <person name="Jeon C.O."/>
        </authorList>
    </citation>
    <scope>NUCLEOTIDE SEQUENCE [LARGE SCALE GENOMIC DNA]</scope>
    <source>
        <strain evidence="3">S23</strain>
    </source>
</reference>
<dbReference type="AlphaFoldDB" id="A0A370NU69"/>
<dbReference type="CDD" id="cd17933">
    <property type="entry name" value="DEXSc_RecD-like"/>
    <property type="match status" value="1"/>
</dbReference>
<gene>
    <name evidence="2" type="ORF">DN412_17105</name>
</gene>
<evidence type="ECO:0000259" key="1">
    <source>
        <dbReference type="SMART" id="SM00382"/>
    </source>
</evidence>
<dbReference type="EMBL" id="QKWJ01000019">
    <property type="protein sequence ID" value="RDK09157.1"/>
    <property type="molecule type" value="Genomic_DNA"/>
</dbReference>
<dbReference type="SUPFAM" id="SSF52540">
    <property type="entry name" value="P-loop containing nucleoside triphosphate hydrolases"/>
    <property type="match status" value="2"/>
</dbReference>
<evidence type="ECO:0000313" key="2">
    <source>
        <dbReference type="EMBL" id="RDK09157.1"/>
    </source>
</evidence>
<dbReference type="Gene3D" id="3.40.50.300">
    <property type="entry name" value="P-loop containing nucleotide triphosphate hydrolases"/>
    <property type="match status" value="2"/>
</dbReference>
<keyword evidence="2" id="KW-0378">Hydrolase</keyword>
<dbReference type="PANTHER" id="PTHR43788">
    <property type="entry name" value="DNA2/NAM7 HELICASE FAMILY MEMBER"/>
    <property type="match status" value="1"/>
</dbReference>
<keyword evidence="2" id="KW-0547">Nucleotide-binding</keyword>
<dbReference type="Proteomes" id="UP000255165">
    <property type="component" value="Unassembled WGS sequence"/>
</dbReference>
<proteinExistence type="predicted"/>
<keyword evidence="3" id="KW-1185">Reference proteome</keyword>
<dbReference type="Pfam" id="PF13604">
    <property type="entry name" value="AAA_30"/>
    <property type="match status" value="1"/>
</dbReference>
<dbReference type="Pfam" id="PF13538">
    <property type="entry name" value="UvrD_C_2"/>
    <property type="match status" value="1"/>
</dbReference>
<keyword evidence="2" id="KW-0347">Helicase</keyword>
<dbReference type="SMART" id="SM00382">
    <property type="entry name" value="AAA"/>
    <property type="match status" value="1"/>
</dbReference>
<organism evidence="2 3">
    <name type="scientific">Cupriavidus lacunae</name>
    <dbReference type="NCBI Taxonomy" id="2666307"/>
    <lineage>
        <taxon>Bacteria</taxon>
        <taxon>Pseudomonadati</taxon>
        <taxon>Pseudomonadota</taxon>
        <taxon>Betaproteobacteria</taxon>
        <taxon>Burkholderiales</taxon>
        <taxon>Burkholderiaceae</taxon>
        <taxon>Cupriavidus</taxon>
    </lineage>
</organism>
<dbReference type="GO" id="GO:0004386">
    <property type="term" value="F:helicase activity"/>
    <property type="evidence" value="ECO:0007669"/>
    <property type="project" value="UniProtKB-KW"/>
</dbReference>
<accession>A0A370NU69</accession>
<name>A0A370NU69_9BURK</name>
<dbReference type="InterPro" id="IPR050534">
    <property type="entry name" value="Coronavir_polyprotein_1ab"/>
</dbReference>
<protein>
    <submittedName>
        <fullName evidence="2">RNA helicase</fullName>
    </submittedName>
</protein>
<evidence type="ECO:0000313" key="3">
    <source>
        <dbReference type="Proteomes" id="UP000255165"/>
    </source>
</evidence>